<keyword evidence="2" id="KW-0812">Transmembrane</keyword>
<accession>A0A5Q5BQ91</accession>
<organism evidence="3">
    <name type="scientific">Mycobacterium sp. (strain MCS)</name>
    <dbReference type="NCBI Taxonomy" id="164756"/>
    <lineage>
        <taxon>Bacteria</taxon>
        <taxon>Bacillati</taxon>
        <taxon>Actinomycetota</taxon>
        <taxon>Actinomycetes</taxon>
        <taxon>Mycobacteriales</taxon>
        <taxon>Mycobacteriaceae</taxon>
        <taxon>Mycobacterium</taxon>
    </lineage>
</organism>
<reference evidence="3" key="1">
    <citation type="submission" date="2006-06" db="EMBL/GenBank/DDBJ databases">
        <title>Complete sequence of chromosome of Mycobacterium sp. MCS.</title>
        <authorList>
            <consortium name="US DOE Joint Genome Institute"/>
            <person name="Copeland A."/>
            <person name="Lucas S."/>
            <person name="Lapidus A."/>
            <person name="Barry K."/>
            <person name="Detter J.C."/>
            <person name="Glavina del Rio T."/>
            <person name="Hammon N."/>
            <person name="Israni S."/>
            <person name="Dalin E."/>
            <person name="Tice H."/>
            <person name="Pitluck S."/>
            <person name="Martinez M."/>
            <person name="Schmutz J."/>
            <person name="Larimer F."/>
            <person name="Land M."/>
            <person name="Hauser L."/>
            <person name="Kyrpides N."/>
            <person name="Kim E."/>
            <person name="Miller C.D."/>
            <person name="Hughes J.E."/>
            <person name="Anderson A.J."/>
            <person name="Sims R.C."/>
            <person name="Richardson P."/>
        </authorList>
    </citation>
    <scope>NUCLEOTIDE SEQUENCE [LARGE SCALE GENOMIC DNA]</scope>
    <source>
        <strain evidence="3">MCS</strain>
    </source>
</reference>
<sequence length="632" mass="66652">MTGPGETPHLPATNPLATTAPPPHHRRRARRWAPRGALAFLTLSVVLVVVFVVARPDWFDGENGESVPPELLFATTLADLGHRDGIRLSDDNTTSATVTTAVPVDSRLEDARLVLGGRTQAPTSGVTFLRVLADGEAVYVTELRSGDNDLTADIPLPATVTDDGSVTVQIRLTGSLDQRWCNPDHEIGALVMLDPEATRIRGRLDQRLRTVRDVARGLDNVVTLVLSATRNDREWYETAAELGVALRHTGRQVRYVDGVSENPGEGTRILLGPPESLEEAGWTPVDDQAGAVRVGYLDDTSVLAVTEAGGPPAEALDSLLTTDVVTTADSAANAPRRDEREPVGGDAVPLAALGLDTSAQQLTDSRNWRLRYSTADLPGGRVPSEVRLDLQVPVVAADAPWLVQVRLNGQLLDSVRLPADLDAHSVTARIPEGIEALRNQLIVTVLRERVTGGCAVRPTVYQAQLLPTSTLLLGGRGVGLAAVPSDLAPGFEVHLPASSVDDPEVSLAALVPTLAEFTGVGDRAPFVWDGAPGVRPFLLFGDAPAGVDVPVRVVGGRLVGAGFDLQAFRDGLVVQRAAAGPTPGVVVTPVGRPPDVLPGYGRESARLVTGDGVGVAVDDAGRLDGPLPVRDP</sequence>
<dbReference type="Gene3D" id="2.60.120.260">
    <property type="entry name" value="Galactose-binding domain-like"/>
    <property type="match status" value="1"/>
</dbReference>
<dbReference type="KEGG" id="mmc:Mmcs_4563"/>
<name>A0A5Q5BQ91_MYCSS</name>
<proteinExistence type="predicted"/>
<evidence type="ECO:0000313" key="3">
    <source>
        <dbReference type="EMBL" id="ABG10667.1"/>
    </source>
</evidence>
<keyword evidence="2" id="KW-1133">Transmembrane helix</keyword>
<evidence type="ECO:0000256" key="2">
    <source>
        <dbReference type="SAM" id="Phobius"/>
    </source>
</evidence>
<dbReference type="AlphaFoldDB" id="A0A5Q5BQ91"/>
<protein>
    <submittedName>
        <fullName evidence="3">Uncharacterized protein</fullName>
    </submittedName>
</protein>
<gene>
    <name evidence="3" type="ordered locus">Mmcs_4563</name>
</gene>
<keyword evidence="2" id="KW-0472">Membrane</keyword>
<feature type="region of interest" description="Disordered" evidence="1">
    <location>
        <begin position="1"/>
        <end position="29"/>
    </location>
</feature>
<feature type="compositionally biased region" description="Low complexity" evidence="1">
    <location>
        <begin position="7"/>
        <end position="19"/>
    </location>
</feature>
<dbReference type="EMBL" id="CP000384">
    <property type="protein sequence ID" value="ABG10667.1"/>
    <property type="molecule type" value="Genomic_DNA"/>
</dbReference>
<feature type="transmembrane region" description="Helical" evidence="2">
    <location>
        <begin position="36"/>
        <end position="54"/>
    </location>
</feature>
<evidence type="ECO:0000256" key="1">
    <source>
        <dbReference type="SAM" id="MobiDB-lite"/>
    </source>
</evidence>